<dbReference type="InterPro" id="IPR036908">
    <property type="entry name" value="RlpA-like_sf"/>
</dbReference>
<feature type="signal peptide" evidence="4">
    <location>
        <begin position="1"/>
        <end position="20"/>
    </location>
</feature>
<evidence type="ECO:0000256" key="3">
    <source>
        <dbReference type="ARBA" id="ARBA00022525"/>
    </source>
</evidence>
<dbReference type="AlphaFoldDB" id="A0AAD7U6E2"/>
<gene>
    <name evidence="5" type="ORF">ONZ51_g179</name>
</gene>
<dbReference type="GO" id="GO:0005576">
    <property type="term" value="C:extracellular region"/>
    <property type="evidence" value="ECO:0007669"/>
    <property type="project" value="UniProtKB-SubCell"/>
</dbReference>
<evidence type="ECO:0000256" key="2">
    <source>
        <dbReference type="ARBA" id="ARBA00010421"/>
    </source>
</evidence>
<evidence type="ECO:0000256" key="4">
    <source>
        <dbReference type="SAM" id="SignalP"/>
    </source>
</evidence>
<accession>A0AAD7U6E2</accession>
<keyword evidence="6" id="KW-1185">Reference proteome</keyword>
<dbReference type="InterPro" id="IPR010829">
    <property type="entry name" value="Cerato-platanin"/>
</dbReference>
<dbReference type="CDD" id="cd22778">
    <property type="entry name" value="DPBB_CEPL-like"/>
    <property type="match status" value="1"/>
</dbReference>
<evidence type="ECO:0000313" key="6">
    <source>
        <dbReference type="Proteomes" id="UP001215151"/>
    </source>
</evidence>
<feature type="chain" id="PRO_5042164927" description="Cerato-platanin" evidence="4">
    <location>
        <begin position="21"/>
        <end position="139"/>
    </location>
</feature>
<reference evidence="5" key="1">
    <citation type="submission" date="2022-11" db="EMBL/GenBank/DDBJ databases">
        <title>Genome Sequence of Cubamyces cubensis.</title>
        <authorList>
            <person name="Buettner E."/>
        </authorList>
    </citation>
    <scope>NUCLEOTIDE SEQUENCE</scope>
    <source>
        <strain evidence="5">MPL-01</strain>
    </source>
</reference>
<evidence type="ECO:0000256" key="1">
    <source>
        <dbReference type="ARBA" id="ARBA00004613"/>
    </source>
</evidence>
<dbReference type="EMBL" id="JAPEVG010000002">
    <property type="protein sequence ID" value="KAJ8502170.1"/>
    <property type="molecule type" value="Genomic_DNA"/>
</dbReference>
<evidence type="ECO:0008006" key="7">
    <source>
        <dbReference type="Google" id="ProtNLM"/>
    </source>
</evidence>
<dbReference type="Proteomes" id="UP001215151">
    <property type="component" value="Unassembled WGS sequence"/>
</dbReference>
<dbReference type="SUPFAM" id="SSF50685">
    <property type="entry name" value="Barwin-like endoglucanases"/>
    <property type="match status" value="1"/>
</dbReference>
<comment type="subcellular location">
    <subcellularLocation>
        <location evidence="1">Secreted</location>
    </subcellularLocation>
</comment>
<keyword evidence="3" id="KW-0964">Secreted</keyword>
<comment type="similarity">
    <text evidence="2">Belongs to the cerato-platanin family.</text>
</comment>
<dbReference type="Pfam" id="PF07249">
    <property type="entry name" value="Cerato-platanin"/>
    <property type="match status" value="1"/>
</dbReference>
<comment type="caution">
    <text evidence="5">The sequence shown here is derived from an EMBL/GenBank/DDBJ whole genome shotgun (WGS) entry which is preliminary data.</text>
</comment>
<organism evidence="5 6">
    <name type="scientific">Trametes cubensis</name>
    <dbReference type="NCBI Taxonomy" id="1111947"/>
    <lineage>
        <taxon>Eukaryota</taxon>
        <taxon>Fungi</taxon>
        <taxon>Dikarya</taxon>
        <taxon>Basidiomycota</taxon>
        <taxon>Agaricomycotina</taxon>
        <taxon>Agaricomycetes</taxon>
        <taxon>Polyporales</taxon>
        <taxon>Polyporaceae</taxon>
        <taxon>Trametes</taxon>
    </lineage>
</organism>
<proteinExistence type="inferred from homology"/>
<sequence>MHSKSFFLPVIALILPVALAVRVTYDKFYDNASQDLEALACANGQHGLEPLGYKTLGSLPSFPNVGGAAAVSGFNSPSCGSCWQLTFNGTSINVLAVDHATEGFNISFAALNALTKGQGLSLDEIDAEVQEVQRAECGL</sequence>
<name>A0AAD7U6E2_9APHY</name>
<protein>
    <recommendedName>
        <fullName evidence="7">Cerato-platanin</fullName>
    </recommendedName>
</protein>
<keyword evidence="4" id="KW-0732">Signal</keyword>
<dbReference type="Gene3D" id="2.40.40.10">
    <property type="entry name" value="RlpA-like domain"/>
    <property type="match status" value="1"/>
</dbReference>
<evidence type="ECO:0000313" key="5">
    <source>
        <dbReference type="EMBL" id="KAJ8502170.1"/>
    </source>
</evidence>